<dbReference type="PANTHER" id="PTHR31286">
    <property type="entry name" value="GLYCINE-RICH CELL WALL STRUCTURAL PROTEIN 1.8-LIKE"/>
    <property type="match status" value="1"/>
</dbReference>
<dbReference type="OMA" id="HERMGIF"/>
<dbReference type="EMBL" id="KQ483485">
    <property type="protein sequence ID" value="KYP49038.1"/>
    <property type="molecule type" value="Genomic_DNA"/>
</dbReference>
<dbReference type="Proteomes" id="UP000075243">
    <property type="component" value="Unassembled WGS sequence"/>
</dbReference>
<keyword evidence="4" id="KW-1185">Reference proteome</keyword>
<feature type="region of interest" description="Disordered" evidence="1">
    <location>
        <begin position="266"/>
        <end position="305"/>
    </location>
</feature>
<sequence length="305" mass="34587">VLKGCPWSFYRHLILGGLQPGDLPNMIPLFTVPFWIQIHNIPSGFMSLNVGQQIGNYISVFLEYDEKNNSTLWWSHMRIRVLLDVRVPLKKDKHIKRVGGEAFTILFKHERMGIFCFFYGVMGHLEDCCDNLFSLPEDDGKRNWNATLRADGRSTGRSSWWLRDDSSQEYLHGIPSHAQNLSFHVNQGWNIPNNNKSHQSPENTKIQKRKNIMVKIFQNMVITSKLQAVSFTASGSVVHSAMEEDHEDLNVTAASKKCGFSDLHAVLPPPNENAQHSPSTDDTNTRNSNLHFLKVGPGNQAYQGS</sequence>
<dbReference type="PANTHER" id="PTHR31286:SF153">
    <property type="entry name" value="DUF4283 DOMAIN PROTEIN"/>
    <property type="match status" value="1"/>
</dbReference>
<accession>A0A151S2Q1</accession>
<feature type="non-terminal residue" evidence="3">
    <location>
        <position position="1"/>
    </location>
</feature>
<organism evidence="3 4">
    <name type="scientific">Cajanus cajan</name>
    <name type="common">Pigeon pea</name>
    <name type="synonym">Cajanus indicus</name>
    <dbReference type="NCBI Taxonomy" id="3821"/>
    <lineage>
        <taxon>Eukaryota</taxon>
        <taxon>Viridiplantae</taxon>
        <taxon>Streptophyta</taxon>
        <taxon>Embryophyta</taxon>
        <taxon>Tracheophyta</taxon>
        <taxon>Spermatophyta</taxon>
        <taxon>Magnoliopsida</taxon>
        <taxon>eudicotyledons</taxon>
        <taxon>Gunneridae</taxon>
        <taxon>Pentapetalae</taxon>
        <taxon>rosids</taxon>
        <taxon>fabids</taxon>
        <taxon>Fabales</taxon>
        <taxon>Fabaceae</taxon>
        <taxon>Papilionoideae</taxon>
        <taxon>50 kb inversion clade</taxon>
        <taxon>NPAAA clade</taxon>
        <taxon>indigoferoid/millettioid clade</taxon>
        <taxon>Phaseoleae</taxon>
        <taxon>Cajanus</taxon>
    </lineage>
</organism>
<evidence type="ECO:0000259" key="2">
    <source>
        <dbReference type="Pfam" id="PF14392"/>
    </source>
</evidence>
<dbReference type="Gramene" id="C.cajan_29622.t">
    <property type="protein sequence ID" value="C.cajan_29622.t.cds1"/>
    <property type="gene ID" value="C.cajan_29622"/>
</dbReference>
<protein>
    <recommendedName>
        <fullName evidence="2">Zinc knuckle CX2CX4HX4C domain-containing protein</fullName>
    </recommendedName>
</protein>
<evidence type="ECO:0000313" key="4">
    <source>
        <dbReference type="Proteomes" id="UP000075243"/>
    </source>
</evidence>
<name>A0A151S2Q1_CAJCA</name>
<dbReference type="InterPro" id="IPR040256">
    <property type="entry name" value="At4g02000-like"/>
</dbReference>
<feature type="domain" description="Zinc knuckle CX2CX4HX4C" evidence="2">
    <location>
        <begin position="83"/>
        <end position="130"/>
    </location>
</feature>
<gene>
    <name evidence="3" type="ORF">KK1_029241</name>
</gene>
<evidence type="ECO:0000313" key="3">
    <source>
        <dbReference type="EMBL" id="KYP49038.1"/>
    </source>
</evidence>
<feature type="compositionally biased region" description="Polar residues" evidence="1">
    <location>
        <begin position="272"/>
        <end position="290"/>
    </location>
</feature>
<evidence type="ECO:0000256" key="1">
    <source>
        <dbReference type="SAM" id="MobiDB-lite"/>
    </source>
</evidence>
<reference evidence="3" key="1">
    <citation type="journal article" date="2012" name="Nat. Biotechnol.">
        <title>Draft genome sequence of pigeonpea (Cajanus cajan), an orphan legume crop of resource-poor farmers.</title>
        <authorList>
            <person name="Varshney R.K."/>
            <person name="Chen W."/>
            <person name="Li Y."/>
            <person name="Bharti A.K."/>
            <person name="Saxena R.K."/>
            <person name="Schlueter J.A."/>
            <person name="Donoghue M.T."/>
            <person name="Azam S."/>
            <person name="Fan G."/>
            <person name="Whaley A.M."/>
            <person name="Farmer A.D."/>
            <person name="Sheridan J."/>
            <person name="Iwata A."/>
            <person name="Tuteja R."/>
            <person name="Penmetsa R.V."/>
            <person name="Wu W."/>
            <person name="Upadhyaya H.D."/>
            <person name="Yang S.P."/>
            <person name="Shah T."/>
            <person name="Saxena K.B."/>
            <person name="Michael T."/>
            <person name="McCombie W.R."/>
            <person name="Yang B."/>
            <person name="Zhang G."/>
            <person name="Yang H."/>
            <person name="Wang J."/>
            <person name="Spillane C."/>
            <person name="Cook D.R."/>
            <person name="May G.D."/>
            <person name="Xu X."/>
            <person name="Jackson S.A."/>
        </authorList>
    </citation>
    <scope>NUCLEOTIDE SEQUENCE [LARGE SCALE GENOMIC DNA]</scope>
</reference>
<dbReference type="InterPro" id="IPR025836">
    <property type="entry name" value="Zn_knuckle_CX2CX4HX4C"/>
</dbReference>
<dbReference type="AlphaFoldDB" id="A0A151S2Q1"/>
<dbReference type="Pfam" id="PF14392">
    <property type="entry name" value="zf-CCHC_4"/>
    <property type="match status" value="1"/>
</dbReference>
<proteinExistence type="predicted"/>